<reference evidence="2" key="1">
    <citation type="submission" date="2023-06" db="EMBL/GenBank/DDBJ databases">
        <authorList>
            <consortium name="Lawrence Berkeley National Laboratory"/>
            <person name="Ahrendt S."/>
            <person name="Sahu N."/>
            <person name="Indic B."/>
            <person name="Wong-Bajracharya J."/>
            <person name="Merenyi Z."/>
            <person name="Ke H.-M."/>
            <person name="Monk M."/>
            <person name="Kocsube S."/>
            <person name="Drula E."/>
            <person name="Lipzen A."/>
            <person name="Balint B."/>
            <person name="Henrissat B."/>
            <person name="Andreopoulos B."/>
            <person name="Martin F.M."/>
            <person name="Harder C.B."/>
            <person name="Rigling D."/>
            <person name="Ford K.L."/>
            <person name="Foster G.D."/>
            <person name="Pangilinan J."/>
            <person name="Papanicolaou A."/>
            <person name="Barry K."/>
            <person name="LaButti K."/>
            <person name="Viragh M."/>
            <person name="Koriabine M."/>
            <person name="Yan M."/>
            <person name="Riley R."/>
            <person name="Champramary S."/>
            <person name="Plett K.L."/>
            <person name="Tsai I.J."/>
            <person name="Slot J."/>
            <person name="Sipos G."/>
            <person name="Plett J."/>
            <person name="Nagy L.G."/>
            <person name="Grigoriev I.V."/>
        </authorList>
    </citation>
    <scope>NUCLEOTIDE SEQUENCE</scope>
    <source>
        <strain evidence="2">HWK02</strain>
    </source>
</reference>
<accession>A0AA39TZB2</accession>
<comment type="caution">
    <text evidence="2">The sequence shown here is derived from an EMBL/GenBank/DDBJ whole genome shotgun (WGS) entry which is preliminary data.</text>
</comment>
<feature type="transmembrane region" description="Helical" evidence="1">
    <location>
        <begin position="30"/>
        <end position="49"/>
    </location>
</feature>
<organism evidence="2 3">
    <name type="scientific">Armillaria luteobubalina</name>
    <dbReference type="NCBI Taxonomy" id="153913"/>
    <lineage>
        <taxon>Eukaryota</taxon>
        <taxon>Fungi</taxon>
        <taxon>Dikarya</taxon>
        <taxon>Basidiomycota</taxon>
        <taxon>Agaricomycotina</taxon>
        <taxon>Agaricomycetes</taxon>
        <taxon>Agaricomycetidae</taxon>
        <taxon>Agaricales</taxon>
        <taxon>Marasmiineae</taxon>
        <taxon>Physalacriaceae</taxon>
        <taxon>Armillaria</taxon>
    </lineage>
</organism>
<keyword evidence="1" id="KW-0812">Transmembrane</keyword>
<evidence type="ECO:0000313" key="2">
    <source>
        <dbReference type="EMBL" id="KAK0474132.1"/>
    </source>
</evidence>
<evidence type="ECO:0000313" key="3">
    <source>
        <dbReference type="Proteomes" id="UP001175228"/>
    </source>
</evidence>
<dbReference type="EMBL" id="JAUEPU010000182">
    <property type="protein sequence ID" value="KAK0474132.1"/>
    <property type="molecule type" value="Genomic_DNA"/>
</dbReference>
<evidence type="ECO:0000256" key="1">
    <source>
        <dbReference type="SAM" id="Phobius"/>
    </source>
</evidence>
<dbReference type="AlphaFoldDB" id="A0AA39TZB2"/>
<dbReference type="Proteomes" id="UP001175228">
    <property type="component" value="Unassembled WGS sequence"/>
</dbReference>
<name>A0AA39TZB2_9AGAR</name>
<keyword evidence="3" id="KW-1185">Reference proteome</keyword>
<gene>
    <name evidence="2" type="ORF">EDD18DRAFT_274518</name>
</gene>
<sequence length="129" mass="14981">MAEVSIAIRVCLTILTAALPWHWKFIISNAVLIFTIGTVAYFGMPLFSIQFQLHPFDPSGFDASKRMQKVASTDQNLYMHYFVFDWAWNEFAYLIQIAEKDLTGVSNLHDAKNFISSFEQSFIYRREKL</sequence>
<keyword evidence="1" id="KW-1133">Transmembrane helix</keyword>
<proteinExistence type="predicted"/>
<protein>
    <submittedName>
        <fullName evidence="2">Uncharacterized protein</fullName>
    </submittedName>
</protein>
<keyword evidence="1" id="KW-0472">Membrane</keyword>